<dbReference type="InterPro" id="IPR011990">
    <property type="entry name" value="TPR-like_helical_dom_sf"/>
</dbReference>
<feature type="compositionally biased region" description="Basic and acidic residues" evidence="1">
    <location>
        <begin position="271"/>
        <end position="286"/>
    </location>
</feature>
<dbReference type="Gene3D" id="1.25.40.10">
    <property type="entry name" value="Tetratricopeptide repeat domain"/>
    <property type="match status" value="1"/>
</dbReference>
<dbReference type="OrthoDB" id="10250354at2759"/>
<evidence type="ECO:0000313" key="3">
    <source>
        <dbReference type="Proteomes" id="UP000193944"/>
    </source>
</evidence>
<evidence type="ECO:0000313" key="2">
    <source>
        <dbReference type="EMBL" id="ORX83880.1"/>
    </source>
</evidence>
<reference evidence="2 3" key="1">
    <citation type="submission" date="2016-08" db="EMBL/GenBank/DDBJ databases">
        <title>A Parts List for Fungal Cellulosomes Revealed by Comparative Genomics.</title>
        <authorList>
            <consortium name="DOE Joint Genome Institute"/>
            <person name="Haitjema C.H."/>
            <person name="Gilmore S.P."/>
            <person name="Henske J.K."/>
            <person name="Solomon K.V."/>
            <person name="De Groot R."/>
            <person name="Kuo A."/>
            <person name="Mondo S.J."/>
            <person name="Salamov A.A."/>
            <person name="Labutti K."/>
            <person name="Zhao Z."/>
            <person name="Chiniquy J."/>
            <person name="Barry K."/>
            <person name="Brewer H.M."/>
            <person name="Purvine S.O."/>
            <person name="Wright A.T."/>
            <person name="Boxma B."/>
            <person name="Van Alen T."/>
            <person name="Hackstein J.H."/>
            <person name="Baker S.E."/>
            <person name="Grigoriev I.V."/>
            <person name="O'Malley M.A."/>
        </authorList>
    </citation>
    <scope>NUCLEOTIDE SEQUENCE [LARGE SCALE GENOMIC DNA]</scope>
    <source>
        <strain evidence="2 3">S4</strain>
    </source>
</reference>
<protein>
    <recommendedName>
        <fullName evidence="4">TPR-like protein</fullName>
    </recommendedName>
</protein>
<sequence>MENSIEYVKNLMKEREYRKALTILENTLLKCDKDLESIPLSNGKKSILKSENLNGIPIQWRLLRAELLIMNDDYNEAMNVADLMLIRNSKNSEANSLKTKLLYITGKSNIKNTIGHLREALKYYEKNENAKLLIEKIPELDEKRKYINENFFKKELYEETIQKYDELIEEYMEINLTECIECTNKAIRILKNIVFTNGEPESINEYQNCKQDSLFVELFRKRSECYMNSKKYHEAADDYEILIKLDKNFNNYGTSNNNIYKNKLSNAKSNNESERMEKSEKYNNER</sequence>
<accession>A0A1Y1XDP4</accession>
<dbReference type="EMBL" id="MCFG01000063">
    <property type="protein sequence ID" value="ORX83880.1"/>
    <property type="molecule type" value="Genomic_DNA"/>
</dbReference>
<feature type="region of interest" description="Disordered" evidence="1">
    <location>
        <begin position="260"/>
        <end position="286"/>
    </location>
</feature>
<organism evidence="2 3">
    <name type="scientific">Anaeromyces robustus</name>
    <dbReference type="NCBI Taxonomy" id="1754192"/>
    <lineage>
        <taxon>Eukaryota</taxon>
        <taxon>Fungi</taxon>
        <taxon>Fungi incertae sedis</taxon>
        <taxon>Chytridiomycota</taxon>
        <taxon>Chytridiomycota incertae sedis</taxon>
        <taxon>Neocallimastigomycetes</taxon>
        <taxon>Neocallimastigales</taxon>
        <taxon>Neocallimastigaceae</taxon>
        <taxon>Anaeromyces</taxon>
    </lineage>
</organism>
<reference evidence="2 3" key="2">
    <citation type="submission" date="2016-08" db="EMBL/GenBank/DDBJ databases">
        <title>Pervasive Adenine N6-methylation of Active Genes in Fungi.</title>
        <authorList>
            <consortium name="DOE Joint Genome Institute"/>
            <person name="Mondo S.J."/>
            <person name="Dannebaum R.O."/>
            <person name="Kuo R.C."/>
            <person name="Labutti K."/>
            <person name="Haridas S."/>
            <person name="Kuo A."/>
            <person name="Salamov A."/>
            <person name="Ahrendt S.R."/>
            <person name="Lipzen A."/>
            <person name="Sullivan W."/>
            <person name="Andreopoulos W.B."/>
            <person name="Clum A."/>
            <person name="Lindquist E."/>
            <person name="Daum C."/>
            <person name="Ramamoorthy G.K."/>
            <person name="Gryganskyi A."/>
            <person name="Culley D."/>
            <person name="Magnuson J.K."/>
            <person name="James T.Y."/>
            <person name="O'Malley M.A."/>
            <person name="Stajich J.E."/>
            <person name="Spatafora J.W."/>
            <person name="Visel A."/>
            <person name="Grigoriev I.V."/>
        </authorList>
    </citation>
    <scope>NUCLEOTIDE SEQUENCE [LARGE SCALE GENOMIC DNA]</scope>
    <source>
        <strain evidence="2 3">S4</strain>
    </source>
</reference>
<name>A0A1Y1XDP4_9FUNG</name>
<comment type="caution">
    <text evidence="2">The sequence shown here is derived from an EMBL/GenBank/DDBJ whole genome shotgun (WGS) entry which is preliminary data.</text>
</comment>
<dbReference type="Proteomes" id="UP000193944">
    <property type="component" value="Unassembled WGS sequence"/>
</dbReference>
<feature type="compositionally biased region" description="Polar residues" evidence="1">
    <location>
        <begin position="260"/>
        <end position="270"/>
    </location>
</feature>
<keyword evidence="3" id="KW-1185">Reference proteome</keyword>
<dbReference type="SUPFAM" id="SSF48452">
    <property type="entry name" value="TPR-like"/>
    <property type="match status" value="1"/>
</dbReference>
<dbReference type="STRING" id="1754192.A0A1Y1XDP4"/>
<gene>
    <name evidence="2" type="ORF">BCR32DRAFT_243014</name>
</gene>
<dbReference type="AlphaFoldDB" id="A0A1Y1XDP4"/>
<evidence type="ECO:0000256" key="1">
    <source>
        <dbReference type="SAM" id="MobiDB-lite"/>
    </source>
</evidence>
<proteinExistence type="predicted"/>
<evidence type="ECO:0008006" key="4">
    <source>
        <dbReference type="Google" id="ProtNLM"/>
    </source>
</evidence>